<protein>
    <submittedName>
        <fullName evidence="2">Pyridoxamine 5'-phosphate oxidase family protein</fullName>
    </submittedName>
</protein>
<gene>
    <name evidence="2" type="ORF">E5161_10740</name>
</gene>
<dbReference type="PANTHER" id="PTHR39336">
    <property type="entry name" value="PYRIDOXAMINE PHOSPHATE OXIDASE FAMILY PROTEIN (AFU_ORTHOLOGUE AFUA_6G11440)"/>
    <property type="match status" value="1"/>
</dbReference>
<dbReference type="SUPFAM" id="SSF50475">
    <property type="entry name" value="FMN-binding split barrel"/>
    <property type="match status" value="1"/>
</dbReference>
<dbReference type="InterPro" id="IPR011576">
    <property type="entry name" value="Pyridox_Oxase_N"/>
</dbReference>
<dbReference type="Gene3D" id="2.30.110.10">
    <property type="entry name" value="Electron Transport, Fmn-binding Protein, Chain A"/>
    <property type="match status" value="1"/>
</dbReference>
<dbReference type="OrthoDB" id="115989at2"/>
<organism evidence="2 3">
    <name type="scientific">Cohnella pontilimi</name>
    <dbReference type="NCBI Taxonomy" id="2564100"/>
    <lineage>
        <taxon>Bacteria</taxon>
        <taxon>Bacillati</taxon>
        <taxon>Bacillota</taxon>
        <taxon>Bacilli</taxon>
        <taxon>Bacillales</taxon>
        <taxon>Paenibacillaceae</taxon>
        <taxon>Cohnella</taxon>
    </lineage>
</organism>
<keyword evidence="3" id="KW-1185">Reference proteome</keyword>
<accession>A0A4U0FCE0</accession>
<name>A0A4U0FCE0_9BACL</name>
<evidence type="ECO:0000313" key="3">
    <source>
        <dbReference type="Proteomes" id="UP000309673"/>
    </source>
</evidence>
<proteinExistence type="predicted"/>
<reference evidence="2 3" key="1">
    <citation type="submission" date="2019-04" db="EMBL/GenBank/DDBJ databases">
        <title>Cohnella sp. nov., isolated from soil.</title>
        <authorList>
            <person name="Kim W."/>
        </authorList>
    </citation>
    <scope>NUCLEOTIDE SEQUENCE [LARGE SCALE GENOMIC DNA]</scope>
    <source>
        <strain evidence="2 3">CAU 1483</strain>
    </source>
</reference>
<evidence type="ECO:0000313" key="2">
    <source>
        <dbReference type="EMBL" id="TJY42455.1"/>
    </source>
</evidence>
<dbReference type="PANTHER" id="PTHR39336:SF1">
    <property type="entry name" value="PYRIDOXAMINE PHOSPHATE OXIDASE FAMILY PROTEIN (AFU_ORTHOLOGUE AFUA_6G11440)"/>
    <property type="match status" value="1"/>
</dbReference>
<evidence type="ECO:0000259" key="1">
    <source>
        <dbReference type="Pfam" id="PF01243"/>
    </source>
</evidence>
<comment type="caution">
    <text evidence="2">The sequence shown here is derived from an EMBL/GenBank/DDBJ whole genome shotgun (WGS) entry which is preliminary data.</text>
</comment>
<dbReference type="RefSeq" id="WP_136777795.1">
    <property type="nucleotide sequence ID" value="NZ_SUPK01000004.1"/>
</dbReference>
<dbReference type="Proteomes" id="UP000309673">
    <property type="component" value="Unassembled WGS sequence"/>
</dbReference>
<sequence>MGSTFQSILPEHETFINEQRMFFVGTAASNGHVNISPKGHDVLRILSPNKVAYLDLTGSGNETSAHLSESNRITFMFVSFQGKPLILRLYGNGKVILPNSEEWREVVTYFNLLPGYRQIIISEIDCVKTSCGFSVPLYSFEGERNLLIEWATNKGEEGLNQYRKNKNSISMDGIITPIGKSLIEEV</sequence>
<feature type="domain" description="Pyridoxamine 5'-phosphate oxidase N-terminal" evidence="1">
    <location>
        <begin position="10"/>
        <end position="106"/>
    </location>
</feature>
<dbReference type="InterPro" id="IPR012349">
    <property type="entry name" value="Split_barrel_FMN-bd"/>
</dbReference>
<dbReference type="Pfam" id="PF01243">
    <property type="entry name" value="PNPOx_N"/>
    <property type="match status" value="1"/>
</dbReference>
<dbReference type="EMBL" id="SUPK01000004">
    <property type="protein sequence ID" value="TJY42455.1"/>
    <property type="molecule type" value="Genomic_DNA"/>
</dbReference>
<dbReference type="AlphaFoldDB" id="A0A4U0FCE0"/>